<dbReference type="EMBL" id="JAOTPO010000018">
    <property type="protein sequence ID" value="MDE5415588.1"/>
    <property type="molecule type" value="Genomic_DNA"/>
</dbReference>
<accession>A0ABT5VM64</accession>
<dbReference type="Proteomes" id="UP001148125">
    <property type="component" value="Unassembled WGS sequence"/>
</dbReference>
<protein>
    <submittedName>
        <fullName evidence="1">Uncharacterized protein</fullName>
    </submittedName>
</protein>
<gene>
    <name evidence="1" type="ORF">N7Z68_19765</name>
</gene>
<organism evidence="1 2">
    <name type="scientific">Alkalihalobacterium chitinilyticum</name>
    <dbReference type="NCBI Taxonomy" id="2980103"/>
    <lineage>
        <taxon>Bacteria</taxon>
        <taxon>Bacillati</taxon>
        <taxon>Bacillota</taxon>
        <taxon>Bacilli</taxon>
        <taxon>Bacillales</taxon>
        <taxon>Bacillaceae</taxon>
        <taxon>Alkalihalobacterium</taxon>
    </lineage>
</organism>
<comment type="caution">
    <text evidence="1">The sequence shown here is derived from an EMBL/GenBank/DDBJ whole genome shotgun (WGS) entry which is preliminary data.</text>
</comment>
<keyword evidence="2" id="KW-1185">Reference proteome</keyword>
<proteinExistence type="predicted"/>
<evidence type="ECO:0000313" key="2">
    <source>
        <dbReference type="Proteomes" id="UP001148125"/>
    </source>
</evidence>
<evidence type="ECO:0000313" key="1">
    <source>
        <dbReference type="EMBL" id="MDE5415588.1"/>
    </source>
</evidence>
<reference evidence="1" key="1">
    <citation type="submission" date="2024-05" db="EMBL/GenBank/DDBJ databases">
        <title>Alkalihalobacillus sp. strain MEB203 novel alkaliphilic bacterium from Lonar Lake, India.</title>
        <authorList>
            <person name="Joshi A."/>
            <person name="Thite S."/>
            <person name="Mengade P."/>
        </authorList>
    </citation>
    <scope>NUCLEOTIDE SEQUENCE</scope>
    <source>
        <strain evidence="1">MEB 203</strain>
    </source>
</reference>
<dbReference type="RefSeq" id="WP_275120191.1">
    <property type="nucleotide sequence ID" value="NZ_JAOTPO010000018.1"/>
</dbReference>
<sequence>MNKIIDQISAFLIALFELEYEHLLNDEWCYDEHGDPTAKL</sequence>
<name>A0ABT5VM64_9BACI</name>